<proteinExistence type="evidence at transcript level"/>
<dbReference type="AlphaFoldDB" id="A0A0K8RJE1"/>
<reference evidence="1" key="1">
    <citation type="submission" date="2012-12" db="EMBL/GenBank/DDBJ databases">
        <title>Identification and characterization of a phenylalanine ammonia-lyase gene family in Isatis indigotica Fort.</title>
        <authorList>
            <person name="Liu Q."/>
            <person name="Chen J."/>
            <person name="Zhou X."/>
            <person name="Di P."/>
            <person name="Xiao Y."/>
            <person name="Xuan H."/>
            <person name="Zhang L."/>
            <person name="Chen W."/>
        </authorList>
    </citation>
    <scope>NUCLEOTIDE SEQUENCE</scope>
    <source>
        <tissue evidence="1">Salivary gland</tissue>
    </source>
</reference>
<accession>A0A0K8RJE1</accession>
<name>A0A0K8RJE1_IXORI</name>
<protein>
    <submittedName>
        <fullName evidence="1">Uncharacterized protein</fullName>
    </submittedName>
</protein>
<sequence>MQFLQPKSLFRINMVTSAALKLCRSLELAALEKCIKKSKIGHLDVFFFAKTHRTGLPFRTIVAENGAWQKLVSGNLQKHPGAIELLDPVFVLKLQALV</sequence>
<evidence type="ECO:0000313" key="1">
    <source>
        <dbReference type="EMBL" id="JAA71232.1"/>
    </source>
</evidence>
<organism evidence="1">
    <name type="scientific">Ixodes ricinus</name>
    <name type="common">Common tick</name>
    <name type="synonym">Acarus ricinus</name>
    <dbReference type="NCBI Taxonomy" id="34613"/>
    <lineage>
        <taxon>Eukaryota</taxon>
        <taxon>Metazoa</taxon>
        <taxon>Ecdysozoa</taxon>
        <taxon>Arthropoda</taxon>
        <taxon>Chelicerata</taxon>
        <taxon>Arachnida</taxon>
        <taxon>Acari</taxon>
        <taxon>Parasitiformes</taxon>
        <taxon>Ixodida</taxon>
        <taxon>Ixodoidea</taxon>
        <taxon>Ixodidae</taxon>
        <taxon>Ixodinae</taxon>
        <taxon>Ixodes</taxon>
    </lineage>
</organism>
<dbReference type="EMBL" id="GADI01002576">
    <property type="protein sequence ID" value="JAA71232.1"/>
    <property type="molecule type" value="mRNA"/>
</dbReference>